<dbReference type="InterPro" id="IPR015943">
    <property type="entry name" value="WD40/YVTN_repeat-like_dom_sf"/>
</dbReference>
<dbReference type="Pfam" id="PF00990">
    <property type="entry name" value="GGDEF"/>
    <property type="match status" value="1"/>
</dbReference>
<dbReference type="CDD" id="cd01949">
    <property type="entry name" value="GGDEF"/>
    <property type="match status" value="1"/>
</dbReference>
<feature type="transmembrane region" description="Helical" evidence="4">
    <location>
        <begin position="540"/>
        <end position="559"/>
    </location>
</feature>
<evidence type="ECO:0000256" key="4">
    <source>
        <dbReference type="SAM" id="Phobius"/>
    </source>
</evidence>
<dbReference type="InterPro" id="IPR013783">
    <property type="entry name" value="Ig-like_fold"/>
</dbReference>
<comment type="caution">
    <text evidence="6">The sequence shown here is derived from an EMBL/GenBank/DDBJ whole genome shotgun (WGS) entry which is preliminary data.</text>
</comment>
<dbReference type="PROSITE" id="PS50887">
    <property type="entry name" value="GGDEF"/>
    <property type="match status" value="1"/>
</dbReference>
<name>A0A5D8YLZ9_9GAMM</name>
<dbReference type="SMART" id="SM00267">
    <property type="entry name" value="GGDEF"/>
    <property type="match status" value="1"/>
</dbReference>
<proteinExistence type="predicted"/>
<reference evidence="6 7" key="1">
    <citation type="submission" date="2019-08" db="EMBL/GenBank/DDBJ databases">
        <title>Draft genome sequence of Lysobacter sp. UKS-15.</title>
        <authorList>
            <person name="Im W.-T."/>
        </authorList>
    </citation>
    <scope>NUCLEOTIDE SEQUENCE [LARGE SCALE GENOMIC DNA]</scope>
    <source>
        <strain evidence="6 7">UKS-15</strain>
    </source>
</reference>
<dbReference type="Pfam" id="PF07495">
    <property type="entry name" value="Y_Y_Y"/>
    <property type="match status" value="1"/>
</dbReference>
<evidence type="ECO:0000259" key="5">
    <source>
        <dbReference type="PROSITE" id="PS50887"/>
    </source>
</evidence>
<gene>
    <name evidence="6" type="ORF">FW784_12990</name>
</gene>
<dbReference type="Gene3D" id="2.130.10.10">
    <property type="entry name" value="YVTN repeat-like/Quinoprotein amine dehydrogenase"/>
    <property type="match status" value="2"/>
</dbReference>
<dbReference type="NCBIfam" id="TIGR00254">
    <property type="entry name" value="GGDEF"/>
    <property type="match status" value="1"/>
</dbReference>
<keyword evidence="4" id="KW-0472">Membrane</keyword>
<dbReference type="RefSeq" id="WP_149353753.1">
    <property type="nucleotide sequence ID" value="NZ_VTRV01000199.1"/>
</dbReference>
<dbReference type="SUPFAM" id="SSF63829">
    <property type="entry name" value="Calcium-dependent phosphotriesterase"/>
    <property type="match status" value="1"/>
</dbReference>
<keyword evidence="4" id="KW-1133">Transmembrane helix</keyword>
<dbReference type="EMBL" id="VTRV01000199">
    <property type="protein sequence ID" value="TZF83440.1"/>
    <property type="molecule type" value="Genomic_DNA"/>
</dbReference>
<evidence type="ECO:0000313" key="7">
    <source>
        <dbReference type="Proteomes" id="UP000323164"/>
    </source>
</evidence>
<dbReference type="InterPro" id="IPR043128">
    <property type="entry name" value="Rev_trsase/Diguanyl_cyclase"/>
</dbReference>
<dbReference type="GO" id="GO:0052621">
    <property type="term" value="F:diguanylate cyclase activity"/>
    <property type="evidence" value="ECO:0007669"/>
    <property type="project" value="UniProtKB-EC"/>
</dbReference>
<dbReference type="GO" id="GO:0005886">
    <property type="term" value="C:plasma membrane"/>
    <property type="evidence" value="ECO:0007669"/>
    <property type="project" value="TreeGrafter"/>
</dbReference>
<dbReference type="InterPro" id="IPR011123">
    <property type="entry name" value="Y_Y_Y"/>
</dbReference>
<comment type="catalytic activity">
    <reaction evidence="3">
        <text>2 GTP = 3',3'-c-di-GMP + 2 diphosphate</text>
        <dbReference type="Rhea" id="RHEA:24898"/>
        <dbReference type="ChEBI" id="CHEBI:33019"/>
        <dbReference type="ChEBI" id="CHEBI:37565"/>
        <dbReference type="ChEBI" id="CHEBI:58805"/>
        <dbReference type="EC" id="2.7.7.65"/>
    </reaction>
</comment>
<keyword evidence="7" id="KW-1185">Reference proteome</keyword>
<dbReference type="InterPro" id="IPR011110">
    <property type="entry name" value="Reg_prop"/>
</dbReference>
<feature type="domain" description="GGDEF" evidence="5">
    <location>
        <begin position="630"/>
        <end position="770"/>
    </location>
</feature>
<accession>A0A5D8YLZ9</accession>
<comment type="cofactor">
    <cofactor evidence="1">
        <name>Mg(2+)</name>
        <dbReference type="ChEBI" id="CHEBI:18420"/>
    </cofactor>
</comment>
<dbReference type="Gene3D" id="3.30.70.270">
    <property type="match status" value="1"/>
</dbReference>
<dbReference type="InterPro" id="IPR050469">
    <property type="entry name" value="Diguanylate_Cyclase"/>
</dbReference>
<dbReference type="AlphaFoldDB" id="A0A5D8YLZ9"/>
<dbReference type="InterPro" id="IPR000160">
    <property type="entry name" value="GGDEF_dom"/>
</dbReference>
<protein>
    <recommendedName>
        <fullName evidence="2">diguanylate cyclase</fullName>
        <ecNumber evidence="2">2.7.7.65</ecNumber>
    </recommendedName>
</protein>
<dbReference type="PANTHER" id="PTHR45138">
    <property type="entry name" value="REGULATORY COMPONENTS OF SENSORY TRANSDUCTION SYSTEM"/>
    <property type="match status" value="1"/>
</dbReference>
<dbReference type="GO" id="GO:0043709">
    <property type="term" value="P:cell adhesion involved in single-species biofilm formation"/>
    <property type="evidence" value="ECO:0007669"/>
    <property type="project" value="TreeGrafter"/>
</dbReference>
<dbReference type="SUPFAM" id="SSF55073">
    <property type="entry name" value="Nucleotide cyclase"/>
    <property type="match status" value="1"/>
</dbReference>
<dbReference type="FunFam" id="3.30.70.270:FF:000001">
    <property type="entry name" value="Diguanylate cyclase domain protein"/>
    <property type="match status" value="1"/>
</dbReference>
<dbReference type="OrthoDB" id="176203at2"/>
<dbReference type="EC" id="2.7.7.65" evidence="2"/>
<dbReference type="PANTHER" id="PTHR45138:SF9">
    <property type="entry name" value="DIGUANYLATE CYCLASE DGCM-RELATED"/>
    <property type="match status" value="1"/>
</dbReference>
<dbReference type="Pfam" id="PF07494">
    <property type="entry name" value="Reg_prop"/>
    <property type="match status" value="1"/>
</dbReference>
<keyword evidence="4" id="KW-0812">Transmembrane</keyword>
<organism evidence="6 7">
    <name type="scientific">Cognatilysobacter lacus</name>
    <dbReference type="NCBI Taxonomy" id="1643323"/>
    <lineage>
        <taxon>Bacteria</taxon>
        <taxon>Pseudomonadati</taxon>
        <taxon>Pseudomonadota</taxon>
        <taxon>Gammaproteobacteria</taxon>
        <taxon>Lysobacterales</taxon>
        <taxon>Lysobacteraceae</taxon>
        <taxon>Cognatilysobacter</taxon>
    </lineage>
</organism>
<dbReference type="GO" id="GO:1902201">
    <property type="term" value="P:negative regulation of bacterial-type flagellum-dependent cell motility"/>
    <property type="evidence" value="ECO:0007669"/>
    <property type="project" value="TreeGrafter"/>
</dbReference>
<dbReference type="Gene3D" id="2.60.40.10">
    <property type="entry name" value="Immunoglobulins"/>
    <property type="match status" value="1"/>
</dbReference>
<evidence type="ECO:0000256" key="3">
    <source>
        <dbReference type="ARBA" id="ARBA00034247"/>
    </source>
</evidence>
<sequence>MNRLLEAHGALWAATSTGVFRLASDGWIAFDELPALAHAPIDLVYEDRDGNLWLGGDIGLARVRNGHVDEYVASNAPGGQPGMRTAFEDREGNLWLGSQWQGLTRVWSSWTRRYSTAEGLTDRIVWSVAKDPDGKRLWVGGNDGLSVLEDGRYRHVVPARALPHPHAYNLLAEPGRLWLGTRGGLRVLDAGDSTPRALPVLAPIGGAQINALARAHDGPLWIGTTEGLFRFDGSSLRRFGAADGLADPRVRFVLDTPGALLVGTQDGLFARRGDRFVRDTDPGLPKALDVTAITQLHDGRLVVGTLNETSYVKDGHRWYALGAAQGMPGNAAFFFAEHGNYLWVGGIRGIARVPLSDIAALTTGRAARVRGEMLLNERGDRLAGQQGYCCNGAGTSKGVLVGDTLWLPTRDGVVAMDTTAIRKNPVAPGVAVERVEAGRDWMDAWRLQGRDLPNRARDATIEFTATSFQDPKSVQLRYRLRGYDADWIDADMGTRRARYTNLPPGHYVFEVIASNNAGVWSPKPASLAFDVPPVFVETRAFIALCVAGLALLMFAGYRFQRHRYRLRQQALEALVEQRTEALALANRQLEDASHTDPLTGLRNRRYIGAQLPADLSFYDRQLGGDSPNDKAMLFALVDIDHFKQVNDRYGHRAGDVVLQQFASVLSNLVRTGDYVARWGGEEFLLVFRPMPERNVSTIGERIQQAVATHPFDLGNGMVLPLTCSVGLSQYPIVRNEDGARFGWEAMIELADQSLYYVKTNGRNGWAAFRPTPSTDLAELVENMHTGLTGMLARDALRIVGRIAGRPVGG</sequence>
<evidence type="ECO:0000256" key="1">
    <source>
        <dbReference type="ARBA" id="ARBA00001946"/>
    </source>
</evidence>
<dbReference type="Proteomes" id="UP000323164">
    <property type="component" value="Unassembled WGS sequence"/>
</dbReference>
<evidence type="ECO:0000256" key="2">
    <source>
        <dbReference type="ARBA" id="ARBA00012528"/>
    </source>
</evidence>
<evidence type="ECO:0000313" key="6">
    <source>
        <dbReference type="EMBL" id="TZF83440.1"/>
    </source>
</evidence>
<dbReference type="InterPro" id="IPR029787">
    <property type="entry name" value="Nucleotide_cyclase"/>
</dbReference>